<evidence type="ECO:0000256" key="2">
    <source>
        <dbReference type="SAM" id="SignalP"/>
    </source>
</evidence>
<feature type="chain" id="PRO_5032989127" description="Reelin domain-containing protein" evidence="2">
    <location>
        <begin position="21"/>
        <end position="247"/>
    </location>
</feature>
<dbReference type="Pfam" id="PF02014">
    <property type="entry name" value="Reeler"/>
    <property type="match status" value="1"/>
</dbReference>
<evidence type="ECO:0000313" key="4">
    <source>
        <dbReference type="EMBL" id="VDI07306.1"/>
    </source>
</evidence>
<feature type="signal peptide" evidence="2">
    <location>
        <begin position="1"/>
        <end position="20"/>
    </location>
</feature>
<evidence type="ECO:0000259" key="3">
    <source>
        <dbReference type="Pfam" id="PF02014"/>
    </source>
</evidence>
<evidence type="ECO:0000256" key="1">
    <source>
        <dbReference type="SAM" id="MobiDB-lite"/>
    </source>
</evidence>
<feature type="region of interest" description="Disordered" evidence="1">
    <location>
        <begin position="221"/>
        <end position="247"/>
    </location>
</feature>
<dbReference type="OrthoDB" id="6161269at2759"/>
<gene>
    <name evidence="4" type="ORF">MGAL_10B076236</name>
</gene>
<evidence type="ECO:0000313" key="5">
    <source>
        <dbReference type="Proteomes" id="UP000596742"/>
    </source>
</evidence>
<sequence>MSPSSKIIAVLCVFVESVFGAAYPFEQPTKQECIDMMPSYFQARPQQTTNRPFKIKVTDNIYQQTAVKVTIERLDNFPIKGLILQARRAQCDVANQKEPVGKFYLAGEKILQLFNCSRKDDTVVNRAWIPIERNLEVHWNSNNIDFGRVYFIATIVVKDDIYWTDVTSEIIRHLSDTDASAGEVCPASTSRLGSSSNRNNAAAEYYRFVVFMIMDTRQARKRRWTPSPEKRTASSGYPKRRKKSLQL</sequence>
<dbReference type="Proteomes" id="UP000596742">
    <property type="component" value="Unassembled WGS sequence"/>
</dbReference>
<keyword evidence="5" id="KW-1185">Reference proteome</keyword>
<name>A0A8B6CQ18_MYTGA</name>
<dbReference type="PANTHER" id="PTHR45828:SF33">
    <property type="entry name" value="DOMON DOMAIN-CONTAINING PROTEIN"/>
    <property type="match status" value="1"/>
</dbReference>
<proteinExistence type="predicted"/>
<dbReference type="EMBL" id="UYJE01002032">
    <property type="protein sequence ID" value="VDI07306.1"/>
    <property type="molecule type" value="Genomic_DNA"/>
</dbReference>
<reference evidence="4" key="1">
    <citation type="submission" date="2018-11" db="EMBL/GenBank/DDBJ databases">
        <authorList>
            <person name="Alioto T."/>
            <person name="Alioto T."/>
        </authorList>
    </citation>
    <scope>NUCLEOTIDE SEQUENCE</scope>
</reference>
<feature type="compositionally biased region" description="Basic residues" evidence="1">
    <location>
        <begin position="238"/>
        <end position="247"/>
    </location>
</feature>
<dbReference type="CDD" id="cd08544">
    <property type="entry name" value="Reeler"/>
    <property type="match status" value="1"/>
</dbReference>
<keyword evidence="2" id="KW-0732">Signal</keyword>
<accession>A0A8B6CQ18</accession>
<protein>
    <recommendedName>
        <fullName evidence="3">Reelin domain-containing protein</fullName>
    </recommendedName>
</protein>
<dbReference type="GO" id="GO:0016020">
    <property type="term" value="C:membrane"/>
    <property type="evidence" value="ECO:0007669"/>
    <property type="project" value="TreeGrafter"/>
</dbReference>
<dbReference type="Gene3D" id="2.60.40.4060">
    <property type="entry name" value="Reeler domain"/>
    <property type="match status" value="1"/>
</dbReference>
<dbReference type="InterPro" id="IPR002861">
    <property type="entry name" value="Reeler_dom"/>
</dbReference>
<comment type="caution">
    <text evidence="4">The sequence shown here is derived from an EMBL/GenBank/DDBJ whole genome shotgun (WGS) entry which is preliminary data.</text>
</comment>
<organism evidence="4 5">
    <name type="scientific">Mytilus galloprovincialis</name>
    <name type="common">Mediterranean mussel</name>
    <dbReference type="NCBI Taxonomy" id="29158"/>
    <lineage>
        <taxon>Eukaryota</taxon>
        <taxon>Metazoa</taxon>
        <taxon>Spiralia</taxon>
        <taxon>Lophotrochozoa</taxon>
        <taxon>Mollusca</taxon>
        <taxon>Bivalvia</taxon>
        <taxon>Autobranchia</taxon>
        <taxon>Pteriomorphia</taxon>
        <taxon>Mytilida</taxon>
        <taxon>Mytiloidea</taxon>
        <taxon>Mytilidae</taxon>
        <taxon>Mytilinae</taxon>
        <taxon>Mytilus</taxon>
    </lineage>
</organism>
<dbReference type="InterPro" id="IPR042307">
    <property type="entry name" value="Reeler_sf"/>
</dbReference>
<dbReference type="InterPro" id="IPR051237">
    <property type="entry name" value="Ferric-chelate_Red/DefProt"/>
</dbReference>
<dbReference type="AlphaFoldDB" id="A0A8B6CQ18"/>
<feature type="domain" description="Reelin" evidence="3">
    <location>
        <begin position="33"/>
        <end position="164"/>
    </location>
</feature>
<dbReference type="PANTHER" id="PTHR45828">
    <property type="entry name" value="CYTOCHROME B561/FERRIC REDUCTASE TRANSMEMBRANE"/>
    <property type="match status" value="1"/>
</dbReference>